<proteinExistence type="predicted"/>
<accession>A0A5A7QH93</accession>
<keyword evidence="3" id="KW-1185">Reference proteome</keyword>
<sequence length="394" mass="42323">MSLSLTNSKLSLSLSPIQFSLSQTRTHTETHTTPHTHLAGHHNQFRRSRRLPPPLSPTVQSSPFFFNLAGVFDSVSQFRHESQGGPSPIFRGRYNTSSTTPAPPISPLYVVVRLSFAGGGGTSTGCSAACTEGLVGMRDRGQLAGVAGSSCREETYRRLLAPEVAAAKRSNGGRGLSGARGGAADVDPLRSENCEGKGEEVRWMGDKDVSDEDRNDSQLMDTIVQSATIGGRKANLGGGCGHQRDCWDKASIIEVPPMDKLENLALSILTARPKGKKIQGLMGQKVNSGSSQMGEGASSALGKGDLVLYDVAQQSRTLWVIAEETTQIGGMEADQIGTVAIVPMGEENLHIKNEGKTGNSKRTWKRIHPKEGRLIRDCGVVIKKRIRAMKKMGF</sequence>
<name>A0A5A7QH93_STRAF</name>
<feature type="region of interest" description="Disordered" evidence="1">
    <location>
        <begin position="23"/>
        <end position="56"/>
    </location>
</feature>
<comment type="caution">
    <text evidence="2">The sequence shown here is derived from an EMBL/GenBank/DDBJ whole genome shotgun (WGS) entry which is preliminary data.</text>
</comment>
<dbReference type="AlphaFoldDB" id="A0A5A7QH93"/>
<feature type="compositionally biased region" description="Basic residues" evidence="1">
    <location>
        <begin position="38"/>
        <end position="50"/>
    </location>
</feature>
<dbReference type="EMBL" id="BKCP01006860">
    <property type="protein sequence ID" value="GER44262.1"/>
    <property type="molecule type" value="Genomic_DNA"/>
</dbReference>
<feature type="compositionally biased region" description="Gly residues" evidence="1">
    <location>
        <begin position="172"/>
        <end position="181"/>
    </location>
</feature>
<evidence type="ECO:0000256" key="1">
    <source>
        <dbReference type="SAM" id="MobiDB-lite"/>
    </source>
</evidence>
<gene>
    <name evidence="2" type="ORF">STAS_21160</name>
</gene>
<feature type="compositionally biased region" description="Basic and acidic residues" evidence="1">
    <location>
        <begin position="187"/>
        <end position="199"/>
    </location>
</feature>
<reference evidence="3" key="1">
    <citation type="journal article" date="2019" name="Curr. Biol.">
        <title>Genome Sequence of Striga asiatica Provides Insight into the Evolution of Plant Parasitism.</title>
        <authorList>
            <person name="Yoshida S."/>
            <person name="Kim S."/>
            <person name="Wafula E.K."/>
            <person name="Tanskanen J."/>
            <person name="Kim Y.M."/>
            <person name="Honaas L."/>
            <person name="Yang Z."/>
            <person name="Spallek T."/>
            <person name="Conn C.E."/>
            <person name="Ichihashi Y."/>
            <person name="Cheong K."/>
            <person name="Cui S."/>
            <person name="Der J.P."/>
            <person name="Gundlach H."/>
            <person name="Jiao Y."/>
            <person name="Hori C."/>
            <person name="Ishida J.K."/>
            <person name="Kasahara H."/>
            <person name="Kiba T."/>
            <person name="Kim M.S."/>
            <person name="Koo N."/>
            <person name="Laohavisit A."/>
            <person name="Lee Y.H."/>
            <person name="Lumba S."/>
            <person name="McCourt P."/>
            <person name="Mortimer J.C."/>
            <person name="Mutuku J.M."/>
            <person name="Nomura T."/>
            <person name="Sasaki-Sekimoto Y."/>
            <person name="Seto Y."/>
            <person name="Wang Y."/>
            <person name="Wakatake T."/>
            <person name="Sakakibara H."/>
            <person name="Demura T."/>
            <person name="Yamaguchi S."/>
            <person name="Yoneyama K."/>
            <person name="Manabe R.I."/>
            <person name="Nelson D.C."/>
            <person name="Schulman A.H."/>
            <person name="Timko M.P."/>
            <person name="dePamphilis C.W."/>
            <person name="Choi D."/>
            <person name="Shirasu K."/>
        </authorList>
    </citation>
    <scope>NUCLEOTIDE SEQUENCE [LARGE SCALE GENOMIC DNA]</scope>
    <source>
        <strain evidence="3">cv. UVA1</strain>
    </source>
</reference>
<feature type="region of interest" description="Disordered" evidence="1">
    <location>
        <begin position="169"/>
        <end position="199"/>
    </location>
</feature>
<evidence type="ECO:0000313" key="2">
    <source>
        <dbReference type="EMBL" id="GER44262.1"/>
    </source>
</evidence>
<dbReference type="Proteomes" id="UP000325081">
    <property type="component" value="Unassembled WGS sequence"/>
</dbReference>
<evidence type="ECO:0000313" key="3">
    <source>
        <dbReference type="Proteomes" id="UP000325081"/>
    </source>
</evidence>
<organism evidence="2 3">
    <name type="scientific">Striga asiatica</name>
    <name type="common">Asiatic witchweed</name>
    <name type="synonym">Buchnera asiatica</name>
    <dbReference type="NCBI Taxonomy" id="4170"/>
    <lineage>
        <taxon>Eukaryota</taxon>
        <taxon>Viridiplantae</taxon>
        <taxon>Streptophyta</taxon>
        <taxon>Embryophyta</taxon>
        <taxon>Tracheophyta</taxon>
        <taxon>Spermatophyta</taxon>
        <taxon>Magnoliopsida</taxon>
        <taxon>eudicotyledons</taxon>
        <taxon>Gunneridae</taxon>
        <taxon>Pentapetalae</taxon>
        <taxon>asterids</taxon>
        <taxon>lamiids</taxon>
        <taxon>Lamiales</taxon>
        <taxon>Orobanchaceae</taxon>
        <taxon>Buchnereae</taxon>
        <taxon>Striga</taxon>
    </lineage>
</organism>
<protein>
    <submittedName>
        <fullName evidence="2">Abnormal spindle-like microcephaly-associated protein homolog</fullName>
    </submittedName>
</protein>